<name>A0AA86NJT7_9EUKA</name>
<dbReference type="SMART" id="SM00864">
    <property type="entry name" value="Tubulin"/>
    <property type="match status" value="1"/>
</dbReference>
<dbReference type="InterPro" id="IPR003008">
    <property type="entry name" value="Tubulin_FtsZ_GTPase"/>
</dbReference>
<organism evidence="7">
    <name type="scientific">Hexamita inflata</name>
    <dbReference type="NCBI Taxonomy" id="28002"/>
    <lineage>
        <taxon>Eukaryota</taxon>
        <taxon>Metamonada</taxon>
        <taxon>Diplomonadida</taxon>
        <taxon>Hexamitidae</taxon>
        <taxon>Hexamitinae</taxon>
        <taxon>Hexamita</taxon>
    </lineage>
</organism>
<dbReference type="InterPro" id="IPR000217">
    <property type="entry name" value="Tubulin"/>
</dbReference>
<dbReference type="SUPFAM" id="SSF55307">
    <property type="entry name" value="Tubulin C-terminal domain-like"/>
    <property type="match status" value="1"/>
</dbReference>
<dbReference type="InterPro" id="IPR004057">
    <property type="entry name" value="Epsilon_tubulin"/>
</dbReference>
<dbReference type="GO" id="GO:0005525">
    <property type="term" value="F:GTP binding"/>
    <property type="evidence" value="ECO:0007669"/>
    <property type="project" value="UniProtKB-UniRule"/>
</dbReference>
<keyword evidence="3 5" id="KW-0547">Nucleotide-binding</keyword>
<dbReference type="SUPFAM" id="SSF52490">
    <property type="entry name" value="Tubulin nucleotide-binding domain-like"/>
    <property type="match status" value="1"/>
</dbReference>
<evidence type="ECO:0000256" key="1">
    <source>
        <dbReference type="ARBA" id="ARBA00009636"/>
    </source>
</evidence>
<feature type="domain" description="Tubulin/FtsZ GTPase" evidence="6">
    <location>
        <begin position="45"/>
        <end position="226"/>
    </location>
</feature>
<dbReference type="Gene3D" id="1.10.287.600">
    <property type="entry name" value="Helix hairpin bin"/>
    <property type="match status" value="1"/>
</dbReference>
<gene>
    <name evidence="8" type="ORF">HINF_LOCUS76637</name>
    <name evidence="7" type="ORF">HINF_LOCUS8949</name>
</gene>
<sequence>MHETVTISIGECGNNIGAQFWRDCCTQSDLSVSGHSLHPQVSPPSHLFEEQVSSRFVPRAILLDSDPGTLANIRNSDLGFLFPPSAYISGSYGAGNSFGNGCYDPDLLELIQEPLQNQIRIHAEKCDQTPNFNLFHSLGGGTGSGTTAFVLMRLKEEYNTSVFNCSVLPEPDACVVSPYNCILGLNYLIESSSAVLCIDNGYLTAKLGIGEINQYTSRQLVGMFESEKWWIPKYDQDAAYYQRHFYHSETMWKGEIVTSCLVSDTGAKVIQEIDFGNTKLYNSGVIQSIKQQLDRFDLMFKRKSFVYGHSKCMDEFEYVEASERAHELLEIYEKCEDSTLTTNKQIE</sequence>
<dbReference type="GO" id="GO:0007017">
    <property type="term" value="P:microtubule-based process"/>
    <property type="evidence" value="ECO:0007669"/>
    <property type="project" value="InterPro"/>
</dbReference>
<accession>A0AA86NJT7</accession>
<dbReference type="Gene3D" id="3.40.50.1440">
    <property type="entry name" value="Tubulin/FtsZ, GTPase domain"/>
    <property type="match status" value="1"/>
</dbReference>
<dbReference type="Proteomes" id="UP001642409">
    <property type="component" value="Unassembled WGS sequence"/>
</dbReference>
<evidence type="ECO:0000256" key="2">
    <source>
        <dbReference type="ARBA" id="ARBA00022701"/>
    </source>
</evidence>
<dbReference type="InterPro" id="IPR023123">
    <property type="entry name" value="Tubulin_C"/>
</dbReference>
<dbReference type="AlphaFoldDB" id="A0AA86NJT7"/>
<comment type="caution">
    <text evidence="7">The sequence shown here is derived from an EMBL/GenBank/DDBJ whole genome shotgun (WGS) entry which is preliminary data.</text>
</comment>
<evidence type="ECO:0000256" key="4">
    <source>
        <dbReference type="ARBA" id="ARBA00023134"/>
    </source>
</evidence>
<evidence type="ECO:0000256" key="5">
    <source>
        <dbReference type="RuleBase" id="RU000352"/>
    </source>
</evidence>
<dbReference type="InterPro" id="IPR008280">
    <property type="entry name" value="Tub_FtsZ_C"/>
</dbReference>
<evidence type="ECO:0000259" key="6">
    <source>
        <dbReference type="SMART" id="SM00864"/>
    </source>
</evidence>
<dbReference type="Pfam" id="PF00091">
    <property type="entry name" value="Tubulin"/>
    <property type="match status" value="1"/>
</dbReference>
<dbReference type="PROSITE" id="PS00227">
    <property type="entry name" value="TUBULIN"/>
    <property type="match status" value="1"/>
</dbReference>
<comment type="similarity">
    <text evidence="1 5">Belongs to the tubulin family.</text>
</comment>
<evidence type="ECO:0000256" key="3">
    <source>
        <dbReference type="ARBA" id="ARBA00022741"/>
    </source>
</evidence>
<dbReference type="GO" id="GO:0005874">
    <property type="term" value="C:microtubule"/>
    <property type="evidence" value="ECO:0007669"/>
    <property type="project" value="UniProtKB-KW"/>
</dbReference>
<keyword evidence="2 5" id="KW-0493">Microtubule</keyword>
<evidence type="ECO:0000313" key="9">
    <source>
        <dbReference type="Proteomes" id="UP001642409"/>
    </source>
</evidence>
<dbReference type="EMBL" id="CATOUU010000219">
    <property type="protein sequence ID" value="CAI9921304.1"/>
    <property type="molecule type" value="Genomic_DNA"/>
</dbReference>
<protein>
    <submittedName>
        <fullName evidence="7">Beta-tubulin 2</fullName>
    </submittedName>
    <submittedName>
        <fullName evidence="8">Beta-tubulin_2</fullName>
    </submittedName>
</protein>
<dbReference type="PRINTS" id="PR01161">
    <property type="entry name" value="TUBULIN"/>
</dbReference>
<dbReference type="PANTHER" id="PTHR11588">
    <property type="entry name" value="TUBULIN"/>
    <property type="match status" value="1"/>
</dbReference>
<dbReference type="InterPro" id="IPR017975">
    <property type="entry name" value="Tubulin_CS"/>
</dbReference>
<proteinExistence type="inferred from homology"/>
<evidence type="ECO:0000313" key="7">
    <source>
        <dbReference type="EMBL" id="CAI9921304.1"/>
    </source>
</evidence>
<evidence type="ECO:0000313" key="8">
    <source>
        <dbReference type="EMBL" id="CAL6111765.1"/>
    </source>
</evidence>
<keyword evidence="4 5" id="KW-0342">GTP-binding</keyword>
<dbReference type="PRINTS" id="PR01519">
    <property type="entry name" value="EPSLNTUBULIN"/>
</dbReference>
<dbReference type="InterPro" id="IPR036525">
    <property type="entry name" value="Tubulin/FtsZ_GTPase_sf"/>
</dbReference>
<reference evidence="7" key="1">
    <citation type="submission" date="2023-06" db="EMBL/GenBank/DDBJ databases">
        <authorList>
            <person name="Kurt Z."/>
        </authorList>
    </citation>
    <scope>NUCLEOTIDE SEQUENCE</scope>
</reference>
<dbReference type="EMBL" id="CAXDID020000719">
    <property type="protein sequence ID" value="CAL6111765.1"/>
    <property type="molecule type" value="Genomic_DNA"/>
</dbReference>
<keyword evidence="9" id="KW-1185">Reference proteome</keyword>
<reference evidence="8 9" key="2">
    <citation type="submission" date="2024-07" db="EMBL/GenBank/DDBJ databases">
        <authorList>
            <person name="Akdeniz Z."/>
        </authorList>
    </citation>
    <scope>NUCLEOTIDE SEQUENCE [LARGE SCALE GENOMIC DNA]</scope>
</reference>